<evidence type="ECO:0000256" key="1">
    <source>
        <dbReference type="SAM" id="MobiDB-lite"/>
    </source>
</evidence>
<proteinExistence type="predicted"/>
<name>A0A2M4DPQ2_ANODA</name>
<feature type="compositionally biased region" description="Basic residues" evidence="1">
    <location>
        <begin position="55"/>
        <end position="64"/>
    </location>
</feature>
<feature type="chain" id="PRO_5014973481" evidence="2">
    <location>
        <begin position="25"/>
        <end position="86"/>
    </location>
</feature>
<accession>A0A2M4DPQ2</accession>
<evidence type="ECO:0000256" key="2">
    <source>
        <dbReference type="SAM" id="SignalP"/>
    </source>
</evidence>
<dbReference type="AlphaFoldDB" id="A0A2M4DPQ2"/>
<keyword evidence="2" id="KW-0732">Signal</keyword>
<organism evidence="3">
    <name type="scientific">Anopheles darlingi</name>
    <name type="common">Mosquito</name>
    <dbReference type="NCBI Taxonomy" id="43151"/>
    <lineage>
        <taxon>Eukaryota</taxon>
        <taxon>Metazoa</taxon>
        <taxon>Ecdysozoa</taxon>
        <taxon>Arthropoda</taxon>
        <taxon>Hexapoda</taxon>
        <taxon>Insecta</taxon>
        <taxon>Pterygota</taxon>
        <taxon>Neoptera</taxon>
        <taxon>Endopterygota</taxon>
        <taxon>Diptera</taxon>
        <taxon>Nematocera</taxon>
        <taxon>Culicoidea</taxon>
        <taxon>Culicidae</taxon>
        <taxon>Anophelinae</taxon>
        <taxon>Anopheles</taxon>
    </lineage>
</organism>
<dbReference type="EMBL" id="GGFL01015372">
    <property type="protein sequence ID" value="MBW79550.1"/>
    <property type="molecule type" value="Transcribed_RNA"/>
</dbReference>
<feature type="signal peptide" evidence="2">
    <location>
        <begin position="1"/>
        <end position="24"/>
    </location>
</feature>
<feature type="region of interest" description="Disordered" evidence="1">
    <location>
        <begin position="39"/>
        <end position="86"/>
    </location>
</feature>
<protein>
    <submittedName>
        <fullName evidence="3">Putative secreted protein</fullName>
    </submittedName>
</protein>
<sequence length="86" mass="9615">MMVFECVLWCLLLVLYCTSPPTVGQLASILSHPSFRGPTANRDSAVYGGQSKSSFARRRRRRRRTPTDDRVCTAVRAPHHREGGVA</sequence>
<reference evidence="3" key="1">
    <citation type="submission" date="2018-01" db="EMBL/GenBank/DDBJ databases">
        <title>An insight into the sialome of Amazonian anophelines.</title>
        <authorList>
            <person name="Ribeiro J.M."/>
            <person name="Scarpassa V."/>
            <person name="Calvo E."/>
        </authorList>
    </citation>
    <scope>NUCLEOTIDE SEQUENCE</scope>
</reference>
<evidence type="ECO:0000313" key="3">
    <source>
        <dbReference type="EMBL" id="MBW79550.1"/>
    </source>
</evidence>